<proteinExistence type="inferred from homology"/>
<reference evidence="4" key="3">
    <citation type="submission" date="2020-12" db="UniProtKB">
        <authorList>
            <consortium name="EnsemblPlants"/>
        </authorList>
    </citation>
    <scope>IDENTIFICATION</scope>
</reference>
<dbReference type="Pfam" id="PF04885">
    <property type="entry name" value="Stig1"/>
    <property type="match status" value="1"/>
</dbReference>
<dbReference type="STRING" id="3218.A0A2K1LAE2"/>
<dbReference type="AlphaFoldDB" id="A0A2K1LAE2"/>
<dbReference type="PANTHER" id="PTHR33227">
    <property type="entry name" value="STIGMA-SPECIFIC STIG1-LIKE PROTEIN 3"/>
    <property type="match status" value="1"/>
</dbReference>
<keyword evidence="2" id="KW-0732">Signal</keyword>
<name>A0A2K1LAE2_PHYPA</name>
<dbReference type="InParanoid" id="A0A2K1LAE2"/>
<dbReference type="Gramene" id="Pp3c1_31120V3.1">
    <property type="protein sequence ID" value="Pp3c1_31120V3.1"/>
    <property type="gene ID" value="Pp3c1_31120"/>
</dbReference>
<keyword evidence="5" id="KW-1185">Reference proteome</keyword>
<evidence type="ECO:0000256" key="2">
    <source>
        <dbReference type="ARBA" id="ARBA00022729"/>
    </source>
</evidence>
<comment type="similarity">
    <text evidence="1">Belongs to the STIG1 family.</text>
</comment>
<evidence type="ECO:0000256" key="1">
    <source>
        <dbReference type="ARBA" id="ARBA00006010"/>
    </source>
</evidence>
<accession>A0A2K1LAE2</accession>
<reference evidence="3 5" key="2">
    <citation type="journal article" date="2018" name="Plant J.">
        <title>The Physcomitrella patens chromosome-scale assembly reveals moss genome structure and evolution.</title>
        <authorList>
            <person name="Lang D."/>
            <person name="Ullrich K.K."/>
            <person name="Murat F."/>
            <person name="Fuchs J."/>
            <person name="Jenkins J."/>
            <person name="Haas F.B."/>
            <person name="Piednoel M."/>
            <person name="Gundlach H."/>
            <person name="Van Bel M."/>
            <person name="Meyberg R."/>
            <person name="Vives C."/>
            <person name="Morata J."/>
            <person name="Symeonidi A."/>
            <person name="Hiss M."/>
            <person name="Muchero W."/>
            <person name="Kamisugi Y."/>
            <person name="Saleh O."/>
            <person name="Blanc G."/>
            <person name="Decker E.L."/>
            <person name="van Gessel N."/>
            <person name="Grimwood J."/>
            <person name="Hayes R.D."/>
            <person name="Graham S.W."/>
            <person name="Gunter L.E."/>
            <person name="McDaniel S.F."/>
            <person name="Hoernstein S.N.W."/>
            <person name="Larsson A."/>
            <person name="Li F.W."/>
            <person name="Perroud P.F."/>
            <person name="Phillips J."/>
            <person name="Ranjan P."/>
            <person name="Rokshar D.S."/>
            <person name="Rothfels C.J."/>
            <person name="Schneider L."/>
            <person name="Shu S."/>
            <person name="Stevenson D.W."/>
            <person name="Thummler F."/>
            <person name="Tillich M."/>
            <person name="Villarreal Aguilar J.C."/>
            <person name="Widiez T."/>
            <person name="Wong G.K."/>
            <person name="Wymore A."/>
            <person name="Zhang Y."/>
            <person name="Zimmer A.D."/>
            <person name="Quatrano R.S."/>
            <person name="Mayer K.F.X."/>
            <person name="Goodstein D."/>
            <person name="Casacuberta J.M."/>
            <person name="Vandepoele K."/>
            <person name="Reski R."/>
            <person name="Cuming A.C."/>
            <person name="Tuskan G.A."/>
            <person name="Maumus F."/>
            <person name="Salse J."/>
            <person name="Schmutz J."/>
            <person name="Rensing S.A."/>
        </authorList>
    </citation>
    <scope>NUCLEOTIDE SEQUENCE [LARGE SCALE GENOMIC DNA]</scope>
    <source>
        <strain evidence="4 5">cv. Gransden 2004</strain>
    </source>
</reference>
<dbReference type="PANTHER" id="PTHR33227:SF48">
    <property type="entry name" value="STIGMA-SPECIFIC STIG1-LIKE PROTEIN 4"/>
    <property type="match status" value="1"/>
</dbReference>
<dbReference type="Proteomes" id="UP000006727">
    <property type="component" value="Chromosome 1"/>
</dbReference>
<dbReference type="PaxDb" id="3218-PP1S171_18V6.1"/>
<organism evidence="3">
    <name type="scientific">Physcomitrium patens</name>
    <name type="common">Spreading-leaved earth moss</name>
    <name type="synonym">Physcomitrella patens</name>
    <dbReference type="NCBI Taxonomy" id="3218"/>
    <lineage>
        <taxon>Eukaryota</taxon>
        <taxon>Viridiplantae</taxon>
        <taxon>Streptophyta</taxon>
        <taxon>Embryophyta</taxon>
        <taxon>Bryophyta</taxon>
        <taxon>Bryophytina</taxon>
        <taxon>Bryopsida</taxon>
        <taxon>Funariidae</taxon>
        <taxon>Funariales</taxon>
        <taxon>Funariaceae</taxon>
        <taxon>Physcomitrium</taxon>
    </lineage>
</organism>
<reference evidence="3 5" key="1">
    <citation type="journal article" date="2008" name="Science">
        <title>The Physcomitrella genome reveals evolutionary insights into the conquest of land by plants.</title>
        <authorList>
            <person name="Rensing S."/>
            <person name="Lang D."/>
            <person name="Zimmer A."/>
            <person name="Terry A."/>
            <person name="Salamov A."/>
            <person name="Shapiro H."/>
            <person name="Nishiyama T."/>
            <person name="Perroud P.-F."/>
            <person name="Lindquist E."/>
            <person name="Kamisugi Y."/>
            <person name="Tanahashi T."/>
            <person name="Sakakibara K."/>
            <person name="Fujita T."/>
            <person name="Oishi K."/>
            <person name="Shin-I T."/>
            <person name="Kuroki Y."/>
            <person name="Toyoda A."/>
            <person name="Suzuki Y."/>
            <person name="Hashimoto A."/>
            <person name="Yamaguchi K."/>
            <person name="Sugano A."/>
            <person name="Kohara Y."/>
            <person name="Fujiyama A."/>
            <person name="Anterola A."/>
            <person name="Aoki S."/>
            <person name="Ashton N."/>
            <person name="Barbazuk W.B."/>
            <person name="Barker E."/>
            <person name="Bennetzen J."/>
            <person name="Bezanilla M."/>
            <person name="Blankenship R."/>
            <person name="Cho S.H."/>
            <person name="Dutcher S."/>
            <person name="Estelle M."/>
            <person name="Fawcett J.A."/>
            <person name="Gundlach H."/>
            <person name="Hanada K."/>
            <person name="Heyl A."/>
            <person name="Hicks K.A."/>
            <person name="Hugh J."/>
            <person name="Lohr M."/>
            <person name="Mayer K."/>
            <person name="Melkozernov A."/>
            <person name="Murata T."/>
            <person name="Nelson D."/>
            <person name="Pils B."/>
            <person name="Prigge M."/>
            <person name="Reiss B."/>
            <person name="Renner T."/>
            <person name="Rombauts S."/>
            <person name="Rushton P."/>
            <person name="Sanderfoot A."/>
            <person name="Schween G."/>
            <person name="Shiu S.-H."/>
            <person name="Stueber K."/>
            <person name="Theodoulou F.L."/>
            <person name="Tu H."/>
            <person name="Van de Peer Y."/>
            <person name="Verrier P.J."/>
            <person name="Waters E."/>
            <person name="Wood A."/>
            <person name="Yang L."/>
            <person name="Cove D."/>
            <person name="Cuming A."/>
            <person name="Hasebe M."/>
            <person name="Lucas S."/>
            <person name="Mishler D.B."/>
            <person name="Reski R."/>
            <person name="Grigoriev I."/>
            <person name="Quatrano R.S."/>
            <person name="Boore J.L."/>
        </authorList>
    </citation>
    <scope>NUCLEOTIDE SEQUENCE [LARGE SCALE GENOMIC DNA]</scope>
    <source>
        <strain evidence="4 5">cv. Gransden 2004</strain>
    </source>
</reference>
<evidence type="ECO:0000313" key="4">
    <source>
        <dbReference type="EnsemblPlants" id="Pp3c1_31120V3.1"/>
    </source>
</evidence>
<evidence type="ECO:0000313" key="3">
    <source>
        <dbReference type="EMBL" id="PNR62999.1"/>
    </source>
</evidence>
<protein>
    <submittedName>
        <fullName evidence="3 4">Uncharacterized protein</fullName>
    </submittedName>
</protein>
<sequence length="260" mass="28022">MVTLNAELVMAVMDACRCARSFRVVVLVLIGSTLVGLCLPTPVSGRVPEGYTLIRSQAPIPRSNSQIRGVLAEDSETYSTDAAPNTFRPRDSISQSNVTVRMVALKHVVGERGELRGEELDSNDGAATLRGMDPTTDSNGIRIGKLEMVTKVRGRALRTSKPYPCSLPSGSCKPSDSCCGRSCANFAVNPNHCGRCGRICKPDRACCGGKCRRLATDEKSCGSCGTRCAPGTSDNPRRCKKATNESDDHHRLHCRLIDCF</sequence>
<dbReference type="EMBL" id="ABEU02000001">
    <property type="protein sequence ID" value="PNR62999.1"/>
    <property type="molecule type" value="Genomic_DNA"/>
</dbReference>
<evidence type="ECO:0000313" key="5">
    <source>
        <dbReference type="Proteomes" id="UP000006727"/>
    </source>
</evidence>
<dbReference type="InterPro" id="IPR006969">
    <property type="entry name" value="Stig-like"/>
</dbReference>
<dbReference type="EnsemblPlants" id="Pp3c1_31120V3.1">
    <property type="protein sequence ID" value="Pp3c1_31120V3.1"/>
    <property type="gene ID" value="Pp3c1_31120"/>
</dbReference>
<gene>
    <name evidence="3" type="ORF">PHYPA_001424</name>
</gene>